<proteinExistence type="predicted"/>
<dbReference type="EMBL" id="NHON01000012">
    <property type="protein sequence ID" value="OWJ67515.1"/>
    <property type="molecule type" value="Genomic_DNA"/>
</dbReference>
<sequence>MRHLLLAVAVWAAALGLCRPGAAQDLVADLSDHVIAINTGFTGTKVLLFGATEGEGDVAVVVRGPVDRATVREKDRVAGIWLNHASMKFSNVPGFYAVAASKPLEQLAPPNVLERAGIGLRYLQLTVSEDDREAGPEAIGAYRDALIRGQQRNGLYVTDTGQVSFLSGRLFRTRIDFPANVPTGQYQVEAYLFRGGQVVDAQTTPLIVGKVGLGAEIYEFAQDEPALYGLAAIIVAVAAGWLASVVFRRA</sequence>
<accession>A0A211ZQH8</accession>
<protein>
    <recommendedName>
        <fullName evidence="5">TIGR02186 family protein</fullName>
    </recommendedName>
</protein>
<evidence type="ECO:0008006" key="5">
    <source>
        <dbReference type="Google" id="ProtNLM"/>
    </source>
</evidence>
<keyword evidence="2" id="KW-0732">Signal</keyword>
<keyword evidence="1" id="KW-0812">Transmembrane</keyword>
<keyword evidence="1" id="KW-1133">Transmembrane helix</keyword>
<dbReference type="AlphaFoldDB" id="A0A211ZQH8"/>
<dbReference type="STRING" id="1122125.GCA_000423185_00246"/>
<dbReference type="Proteomes" id="UP000196655">
    <property type="component" value="Unassembled WGS sequence"/>
</dbReference>
<dbReference type="OrthoDB" id="9815212at2"/>
<evidence type="ECO:0000256" key="1">
    <source>
        <dbReference type="SAM" id="Phobius"/>
    </source>
</evidence>
<evidence type="ECO:0000313" key="4">
    <source>
        <dbReference type="Proteomes" id="UP000196655"/>
    </source>
</evidence>
<comment type="caution">
    <text evidence="3">The sequence shown here is derived from an EMBL/GenBank/DDBJ whole genome shotgun (WGS) entry which is preliminary data.</text>
</comment>
<feature type="chain" id="PRO_5012668141" description="TIGR02186 family protein" evidence="2">
    <location>
        <begin position="24"/>
        <end position="250"/>
    </location>
</feature>
<dbReference type="Pfam" id="PF09608">
    <property type="entry name" value="Alph_Pro_TM"/>
    <property type="match status" value="1"/>
</dbReference>
<dbReference type="RefSeq" id="WP_088150654.1">
    <property type="nucleotide sequence ID" value="NZ_NHON01000012.1"/>
</dbReference>
<name>A0A211ZQH8_9PROT</name>
<feature type="transmembrane region" description="Helical" evidence="1">
    <location>
        <begin position="226"/>
        <end position="247"/>
    </location>
</feature>
<keyword evidence="1" id="KW-0472">Membrane</keyword>
<dbReference type="InterPro" id="IPR019088">
    <property type="entry name" value="CHP02186-rel_TM"/>
</dbReference>
<gene>
    <name evidence="3" type="ORF">BWR60_08910</name>
</gene>
<keyword evidence="4" id="KW-1185">Reference proteome</keyword>
<evidence type="ECO:0000256" key="2">
    <source>
        <dbReference type="SAM" id="SignalP"/>
    </source>
</evidence>
<organism evidence="3 4">
    <name type="scientific">Inquilinus limosus</name>
    <dbReference type="NCBI Taxonomy" id="171674"/>
    <lineage>
        <taxon>Bacteria</taxon>
        <taxon>Pseudomonadati</taxon>
        <taxon>Pseudomonadota</taxon>
        <taxon>Alphaproteobacteria</taxon>
        <taxon>Rhodospirillales</taxon>
        <taxon>Rhodospirillaceae</taxon>
        <taxon>Inquilinus</taxon>
    </lineage>
</organism>
<feature type="signal peptide" evidence="2">
    <location>
        <begin position="1"/>
        <end position="23"/>
    </location>
</feature>
<evidence type="ECO:0000313" key="3">
    <source>
        <dbReference type="EMBL" id="OWJ67515.1"/>
    </source>
</evidence>
<reference evidence="4" key="1">
    <citation type="submission" date="2017-05" db="EMBL/GenBank/DDBJ databases">
        <authorList>
            <person name="Macchi M."/>
            <person name="Festa S."/>
            <person name="Coppotelli B.M."/>
            <person name="Morelli I.S."/>
        </authorList>
    </citation>
    <scope>NUCLEOTIDE SEQUENCE [LARGE SCALE GENOMIC DNA]</scope>
    <source>
        <strain evidence="4">I</strain>
    </source>
</reference>